<dbReference type="GO" id="GO:0001228">
    <property type="term" value="F:DNA-binding transcription activator activity, RNA polymerase II-specific"/>
    <property type="evidence" value="ECO:0007669"/>
    <property type="project" value="TreeGrafter"/>
</dbReference>
<protein>
    <recommendedName>
        <fullName evidence="5">BZIP domain-containing protein</fullName>
    </recommendedName>
</protein>
<dbReference type="CDD" id="cd14688">
    <property type="entry name" value="bZIP_YAP"/>
    <property type="match status" value="1"/>
</dbReference>
<dbReference type="InterPro" id="IPR046347">
    <property type="entry name" value="bZIP_sf"/>
</dbReference>
<reference evidence="6" key="1">
    <citation type="submission" date="2022-11" db="EMBL/GenBank/DDBJ databases">
        <authorList>
            <person name="Scott C."/>
            <person name="Bruce N."/>
        </authorList>
    </citation>
    <scope>NUCLEOTIDE SEQUENCE</scope>
</reference>
<evidence type="ECO:0000256" key="2">
    <source>
        <dbReference type="ARBA" id="ARBA00023242"/>
    </source>
</evidence>
<dbReference type="PANTHER" id="PTHR40621">
    <property type="entry name" value="TRANSCRIPTION FACTOR KAPC-RELATED"/>
    <property type="match status" value="1"/>
</dbReference>
<accession>A0A9P1H8B6</accession>
<feature type="domain" description="BZIP" evidence="5">
    <location>
        <begin position="60"/>
        <end position="74"/>
    </location>
</feature>
<evidence type="ECO:0000313" key="7">
    <source>
        <dbReference type="Proteomes" id="UP000838763"/>
    </source>
</evidence>
<name>A0A9P1H8B6_9PEZI</name>
<feature type="compositionally biased region" description="Polar residues" evidence="4">
    <location>
        <begin position="261"/>
        <end position="276"/>
    </location>
</feature>
<evidence type="ECO:0000256" key="3">
    <source>
        <dbReference type="SAM" id="Coils"/>
    </source>
</evidence>
<evidence type="ECO:0000256" key="4">
    <source>
        <dbReference type="SAM" id="MobiDB-lite"/>
    </source>
</evidence>
<dbReference type="EMBL" id="CALLCH030000017">
    <property type="protein sequence ID" value="CAI4217893.1"/>
    <property type="molecule type" value="Genomic_DNA"/>
</dbReference>
<dbReference type="PANTHER" id="PTHR40621:SF9">
    <property type="entry name" value="MEAB PROTEIN"/>
    <property type="match status" value="1"/>
</dbReference>
<keyword evidence="2" id="KW-0539">Nucleus</keyword>
<dbReference type="GO" id="GO:0090575">
    <property type="term" value="C:RNA polymerase II transcription regulator complex"/>
    <property type="evidence" value="ECO:0007669"/>
    <property type="project" value="TreeGrafter"/>
</dbReference>
<feature type="region of interest" description="Disordered" evidence="4">
    <location>
        <begin position="163"/>
        <end position="360"/>
    </location>
</feature>
<gene>
    <name evidence="6" type="ORF">PPNO1_LOCUS7490</name>
</gene>
<feature type="compositionally biased region" description="Acidic residues" evidence="4">
    <location>
        <begin position="293"/>
        <end position="308"/>
    </location>
</feature>
<feature type="region of interest" description="Disordered" evidence="4">
    <location>
        <begin position="1"/>
        <end position="70"/>
    </location>
</feature>
<dbReference type="Proteomes" id="UP000838763">
    <property type="component" value="Unassembled WGS sequence"/>
</dbReference>
<comment type="caution">
    <text evidence="6">The sequence shown here is derived from an EMBL/GenBank/DDBJ whole genome shotgun (WGS) entry which is preliminary data.</text>
</comment>
<dbReference type="AlphaFoldDB" id="A0A9P1H8B6"/>
<feature type="compositionally biased region" description="Low complexity" evidence="4">
    <location>
        <begin position="33"/>
        <end position="42"/>
    </location>
</feature>
<proteinExistence type="predicted"/>
<dbReference type="Gene3D" id="1.20.5.170">
    <property type="match status" value="1"/>
</dbReference>
<dbReference type="InterPro" id="IPR050936">
    <property type="entry name" value="AP-1-like"/>
</dbReference>
<feature type="compositionally biased region" description="Basic residues" evidence="4">
    <location>
        <begin position="350"/>
        <end position="360"/>
    </location>
</feature>
<evidence type="ECO:0000259" key="5">
    <source>
        <dbReference type="PROSITE" id="PS00036"/>
    </source>
</evidence>
<sequence length="360" mass="38928">MADKMSIDKNIMAKEDSEESMRSSPENEHASAPTTNTPQEPQQPKRKGGRKPIYATSEERKQRNRQAQAAFRERRTEYIKQLEETIQIHEQNLHNLQTAHRNAADECLMLRYKNSLLERILLEKGIDVQAELCAKTASPNLGPTHVPQPVSQPPPVQRAIMNRHHQSRRSVSSIAPKVEPGVGQLATPPASLSFGAPPAPSPPASEVGPLRTPATAPQHQLSPVPGPAAISPAKSRPNPALSSASSAANSRFATATAASSVVTPNATPATITSPNAASGYYATPSFQNHIEQLEQEYDAQDVMDDSEIDTPSGPGPYPAPFSDPSQAMALTPASPDHPDRFQLPEPRPSRPLRRCKAMAT</sequence>
<comment type="subcellular location">
    <subcellularLocation>
        <location evidence="1">Nucleus</location>
    </subcellularLocation>
</comment>
<dbReference type="OrthoDB" id="2285533at2759"/>
<keyword evidence="7" id="KW-1185">Reference proteome</keyword>
<dbReference type="PROSITE" id="PS00036">
    <property type="entry name" value="BZIP_BASIC"/>
    <property type="match status" value="1"/>
</dbReference>
<evidence type="ECO:0000256" key="1">
    <source>
        <dbReference type="ARBA" id="ARBA00004123"/>
    </source>
</evidence>
<dbReference type="SUPFAM" id="SSF57959">
    <property type="entry name" value="Leucine zipper domain"/>
    <property type="match status" value="1"/>
</dbReference>
<dbReference type="SMART" id="SM00338">
    <property type="entry name" value="BRLZ"/>
    <property type="match status" value="1"/>
</dbReference>
<feature type="compositionally biased region" description="Low complexity" evidence="4">
    <location>
        <begin position="235"/>
        <end position="260"/>
    </location>
</feature>
<dbReference type="InterPro" id="IPR004827">
    <property type="entry name" value="bZIP"/>
</dbReference>
<organism evidence="6 7">
    <name type="scientific">Parascedosporium putredinis</name>
    <dbReference type="NCBI Taxonomy" id="1442378"/>
    <lineage>
        <taxon>Eukaryota</taxon>
        <taxon>Fungi</taxon>
        <taxon>Dikarya</taxon>
        <taxon>Ascomycota</taxon>
        <taxon>Pezizomycotina</taxon>
        <taxon>Sordariomycetes</taxon>
        <taxon>Hypocreomycetidae</taxon>
        <taxon>Microascales</taxon>
        <taxon>Microascaceae</taxon>
        <taxon>Parascedosporium</taxon>
    </lineage>
</organism>
<feature type="coiled-coil region" evidence="3">
    <location>
        <begin position="72"/>
        <end position="106"/>
    </location>
</feature>
<dbReference type="GO" id="GO:0000976">
    <property type="term" value="F:transcription cis-regulatory region binding"/>
    <property type="evidence" value="ECO:0007669"/>
    <property type="project" value="InterPro"/>
</dbReference>
<evidence type="ECO:0000313" key="6">
    <source>
        <dbReference type="EMBL" id="CAI4217893.1"/>
    </source>
</evidence>
<feature type="compositionally biased region" description="Basic and acidic residues" evidence="4">
    <location>
        <begin position="1"/>
        <end position="29"/>
    </location>
</feature>
<keyword evidence="3" id="KW-0175">Coiled coil</keyword>